<organism evidence="2 3">
    <name type="scientific">Imperialibacter roseus</name>
    <dbReference type="NCBI Taxonomy" id="1324217"/>
    <lineage>
        <taxon>Bacteria</taxon>
        <taxon>Pseudomonadati</taxon>
        <taxon>Bacteroidota</taxon>
        <taxon>Cytophagia</taxon>
        <taxon>Cytophagales</taxon>
        <taxon>Flammeovirgaceae</taxon>
        <taxon>Imperialibacter</taxon>
    </lineage>
</organism>
<accession>A0ABZ0IUU0</accession>
<feature type="chain" id="PRO_5046566798" description="GLPGLI family protein" evidence="1">
    <location>
        <begin position="25"/>
        <end position="239"/>
    </location>
</feature>
<dbReference type="RefSeq" id="WP_317491007.1">
    <property type="nucleotide sequence ID" value="NZ_CP136051.1"/>
</dbReference>
<keyword evidence="1" id="KW-0732">Signal</keyword>
<reference evidence="2 3" key="1">
    <citation type="journal article" date="2023" name="Microbiol. Resour. Announc.">
        <title>Complete Genome Sequence of Imperialibacter roseus strain P4T.</title>
        <authorList>
            <person name="Tizabi D.R."/>
            <person name="Bachvaroff T."/>
            <person name="Hill R.T."/>
        </authorList>
    </citation>
    <scope>NUCLEOTIDE SEQUENCE [LARGE SCALE GENOMIC DNA]</scope>
    <source>
        <strain evidence="2 3">P4T</strain>
    </source>
</reference>
<evidence type="ECO:0000256" key="1">
    <source>
        <dbReference type="SAM" id="SignalP"/>
    </source>
</evidence>
<gene>
    <name evidence="2" type="ORF">RT717_06905</name>
</gene>
<sequence>MRTFLTKIVVTAVISMASLSVVNAQMIMQIDPSLSAKATPQQVKYKGMKAVPYYYFDEYKIVSSKAGWLTTNSRSNMQGTISSSSQQLAFTMINSAGDTAVVNMSKDGLVQSSQNSWFPNITMSQGSQNVTALITSSADTLTWGLAASVANGVFTGAIKTDTEEYKLVPVKRMDNGRVAPFTLWVGFAIYKGDVEIGAVQATPKRNVWISSDLPADQKLKMAAACLSMIIEEQNEWLVQ</sequence>
<keyword evidence="3" id="KW-1185">Reference proteome</keyword>
<evidence type="ECO:0008006" key="4">
    <source>
        <dbReference type="Google" id="ProtNLM"/>
    </source>
</evidence>
<evidence type="ECO:0000313" key="3">
    <source>
        <dbReference type="Proteomes" id="UP001302349"/>
    </source>
</evidence>
<dbReference type="EMBL" id="CP136051">
    <property type="protein sequence ID" value="WOK08366.1"/>
    <property type="molecule type" value="Genomic_DNA"/>
</dbReference>
<dbReference type="Proteomes" id="UP001302349">
    <property type="component" value="Chromosome"/>
</dbReference>
<feature type="signal peptide" evidence="1">
    <location>
        <begin position="1"/>
        <end position="24"/>
    </location>
</feature>
<protein>
    <recommendedName>
        <fullName evidence="4">GLPGLI family protein</fullName>
    </recommendedName>
</protein>
<proteinExistence type="predicted"/>
<evidence type="ECO:0000313" key="2">
    <source>
        <dbReference type="EMBL" id="WOK08366.1"/>
    </source>
</evidence>
<name>A0ABZ0IUU0_9BACT</name>